<sequence length="123" mass="13983">MPKIISGKCFQRPSGITTKEDFYLSQASRHEHCNNPEQDFGVIEWANGRIPVIKSPNKANVRIVKRKESFTEWFTAKKKRVTNGDDVNDHSQSQYSAAAEPLGTEINEAVEKALHIFEKHDRG</sequence>
<proteinExistence type="predicted"/>
<feature type="region of interest" description="Disordered" evidence="1">
    <location>
        <begin position="81"/>
        <end position="102"/>
    </location>
</feature>
<evidence type="ECO:0000313" key="2">
    <source>
        <dbReference type="EMBL" id="PXF44611.1"/>
    </source>
</evidence>
<reference evidence="2 3" key="1">
    <citation type="journal article" date="2018" name="Mol. Biol. Evol.">
        <title>Analysis of the draft genome of the red seaweed Gracilariopsis chorda provides insights into genome size evolution in Rhodophyta.</title>
        <authorList>
            <person name="Lee J."/>
            <person name="Yang E.C."/>
            <person name="Graf L."/>
            <person name="Yang J.H."/>
            <person name="Qiu H."/>
            <person name="Zel Zion U."/>
            <person name="Chan C.X."/>
            <person name="Stephens T.G."/>
            <person name="Weber A.P.M."/>
            <person name="Boo G.H."/>
            <person name="Boo S.M."/>
            <person name="Kim K.M."/>
            <person name="Shin Y."/>
            <person name="Jung M."/>
            <person name="Lee S.J."/>
            <person name="Yim H.S."/>
            <person name="Lee J.H."/>
            <person name="Bhattacharya D."/>
            <person name="Yoon H.S."/>
        </authorList>
    </citation>
    <scope>NUCLEOTIDE SEQUENCE [LARGE SCALE GENOMIC DNA]</scope>
    <source>
        <strain evidence="2 3">SKKU-2015</strain>
        <tissue evidence="2">Whole body</tissue>
    </source>
</reference>
<evidence type="ECO:0000313" key="3">
    <source>
        <dbReference type="Proteomes" id="UP000247409"/>
    </source>
</evidence>
<evidence type="ECO:0000256" key="1">
    <source>
        <dbReference type="SAM" id="MobiDB-lite"/>
    </source>
</evidence>
<comment type="caution">
    <text evidence="2">The sequence shown here is derived from an EMBL/GenBank/DDBJ whole genome shotgun (WGS) entry which is preliminary data.</text>
</comment>
<dbReference type="EMBL" id="NBIV01000085">
    <property type="protein sequence ID" value="PXF44611.1"/>
    <property type="molecule type" value="Genomic_DNA"/>
</dbReference>
<protein>
    <submittedName>
        <fullName evidence="2">Uncharacterized protein</fullName>
    </submittedName>
</protein>
<gene>
    <name evidence="2" type="ORF">BWQ96_05606</name>
</gene>
<organism evidence="2 3">
    <name type="scientific">Gracilariopsis chorda</name>
    <dbReference type="NCBI Taxonomy" id="448386"/>
    <lineage>
        <taxon>Eukaryota</taxon>
        <taxon>Rhodophyta</taxon>
        <taxon>Florideophyceae</taxon>
        <taxon>Rhodymeniophycidae</taxon>
        <taxon>Gracilariales</taxon>
        <taxon>Gracilariaceae</taxon>
        <taxon>Gracilariopsis</taxon>
    </lineage>
</organism>
<keyword evidence="3" id="KW-1185">Reference proteome</keyword>
<dbReference type="Proteomes" id="UP000247409">
    <property type="component" value="Unassembled WGS sequence"/>
</dbReference>
<dbReference type="AlphaFoldDB" id="A0A2V3IR58"/>
<name>A0A2V3IR58_9FLOR</name>
<accession>A0A2V3IR58</accession>